<dbReference type="PROSITE" id="PS51296">
    <property type="entry name" value="RIESKE"/>
    <property type="match status" value="1"/>
</dbReference>
<keyword evidence="1" id="KW-0001">2Fe-2S</keyword>
<dbReference type="InterPro" id="IPR017941">
    <property type="entry name" value="Rieske_2Fe-2S"/>
</dbReference>
<dbReference type="Gene3D" id="2.102.10.10">
    <property type="entry name" value="Rieske [2Fe-2S] iron-sulphur domain"/>
    <property type="match status" value="1"/>
</dbReference>
<dbReference type="InterPro" id="IPR015881">
    <property type="entry name" value="ARHD_Rieske_2Fe_2S"/>
</dbReference>
<evidence type="ECO:0000313" key="8">
    <source>
        <dbReference type="EMBL" id="KAK4544577.1"/>
    </source>
</evidence>
<reference evidence="8 9" key="1">
    <citation type="submission" date="2021-11" db="EMBL/GenBank/DDBJ databases">
        <title>Black yeast isolated from Biological Soil Crust.</title>
        <authorList>
            <person name="Kurbessoian T."/>
        </authorList>
    </citation>
    <scope>NUCLEOTIDE SEQUENCE [LARGE SCALE GENOMIC DNA]</scope>
    <source>
        <strain evidence="8 9">CCFEE 5522</strain>
    </source>
</reference>
<keyword evidence="6" id="KW-0472">Membrane</keyword>
<keyword evidence="5" id="KW-0411">Iron-sulfur</keyword>
<dbReference type="Proteomes" id="UP001324427">
    <property type="component" value="Unassembled WGS sequence"/>
</dbReference>
<dbReference type="CDD" id="cd03469">
    <property type="entry name" value="Rieske_RO_Alpha_N"/>
    <property type="match status" value="1"/>
</dbReference>
<organism evidence="8 9">
    <name type="scientific">Oleoguttula mirabilis</name>
    <dbReference type="NCBI Taxonomy" id="1507867"/>
    <lineage>
        <taxon>Eukaryota</taxon>
        <taxon>Fungi</taxon>
        <taxon>Dikarya</taxon>
        <taxon>Ascomycota</taxon>
        <taxon>Pezizomycotina</taxon>
        <taxon>Dothideomycetes</taxon>
        <taxon>Dothideomycetidae</taxon>
        <taxon>Mycosphaerellales</taxon>
        <taxon>Teratosphaeriaceae</taxon>
        <taxon>Oleoguttula</taxon>
    </lineage>
</organism>
<evidence type="ECO:0000256" key="3">
    <source>
        <dbReference type="ARBA" id="ARBA00023002"/>
    </source>
</evidence>
<keyword evidence="2" id="KW-0479">Metal-binding</keyword>
<dbReference type="PRINTS" id="PR00090">
    <property type="entry name" value="RNGDIOXGNASE"/>
</dbReference>
<comment type="caution">
    <text evidence="8">The sequence shown here is derived from an EMBL/GenBank/DDBJ whole genome shotgun (WGS) entry which is preliminary data.</text>
</comment>
<dbReference type="GO" id="GO:0051537">
    <property type="term" value="F:2 iron, 2 sulfur cluster binding"/>
    <property type="evidence" value="ECO:0007669"/>
    <property type="project" value="UniProtKB-KW"/>
</dbReference>
<evidence type="ECO:0000256" key="4">
    <source>
        <dbReference type="ARBA" id="ARBA00023004"/>
    </source>
</evidence>
<evidence type="ECO:0000259" key="7">
    <source>
        <dbReference type="PROSITE" id="PS51296"/>
    </source>
</evidence>
<keyword evidence="3" id="KW-0560">Oxidoreductase</keyword>
<dbReference type="PANTHER" id="PTHR43756:SF6">
    <property type="entry name" value="CLUSTER-BINDING PROTEIN, PUTATIVE (AFU_ORTHOLOGUE AFUA_6G03920)-RELATED"/>
    <property type="match status" value="1"/>
</dbReference>
<dbReference type="InterPro" id="IPR036922">
    <property type="entry name" value="Rieske_2Fe-2S_sf"/>
</dbReference>
<evidence type="ECO:0000256" key="5">
    <source>
        <dbReference type="ARBA" id="ARBA00023014"/>
    </source>
</evidence>
<dbReference type="EMBL" id="JAVFHQ010000024">
    <property type="protein sequence ID" value="KAK4544577.1"/>
    <property type="molecule type" value="Genomic_DNA"/>
</dbReference>
<keyword evidence="4" id="KW-0408">Iron</keyword>
<evidence type="ECO:0000256" key="1">
    <source>
        <dbReference type="ARBA" id="ARBA00022714"/>
    </source>
</evidence>
<accession>A0AAV9JHD0</accession>
<sequence length="430" mass="47653">MVVMDTSSLLNAGKHAALPLSVLSAAIVLCLLALQLPSWCKMASNRLVACANILKTKASSKEAAPEASLPLVTKELDFPADWWTSTKLFQLEKRAIFSKTWLHVCHSSLLKKPGDYRTFNFADFAFVIILGKDGQLRAFHNVCRHRAYTVATRPEGNSLVMRCKYHGWTYDAKGKLVKAPKFDEIQGFDKSQNGLFGIRTFIDSSGFVYANFDVYGSDGLTIRVGVPIRARLSIVETWSVPGSFNWKLAVPSGAFRVSSLTRLNKLAELFTEVSGPFESWRWPAEFELSPLTRLMRSTTGEQWLTVTVIPISESKSTIQCSIYCSRLDLKATLPVSAVKQEISDSVKKLEMFYPEVSESGSIPDAASQEPLLAEVKAHSRLERLMGNEVYPASRMRETSQACKVADDLCTELEVAAGERPAFSGLDGLSW</sequence>
<keyword evidence="6" id="KW-0812">Transmembrane</keyword>
<keyword evidence="6" id="KW-1133">Transmembrane helix</keyword>
<dbReference type="AlphaFoldDB" id="A0AAV9JHD0"/>
<feature type="domain" description="Rieske" evidence="7">
    <location>
        <begin position="101"/>
        <end position="188"/>
    </location>
</feature>
<dbReference type="PANTHER" id="PTHR43756">
    <property type="entry name" value="CHOLINE MONOOXYGENASE, CHLOROPLASTIC"/>
    <property type="match status" value="1"/>
</dbReference>
<name>A0AAV9JHD0_9PEZI</name>
<protein>
    <recommendedName>
        <fullName evidence="7">Rieske domain-containing protein</fullName>
    </recommendedName>
</protein>
<dbReference type="GO" id="GO:0005506">
    <property type="term" value="F:iron ion binding"/>
    <property type="evidence" value="ECO:0007669"/>
    <property type="project" value="InterPro"/>
</dbReference>
<dbReference type="InterPro" id="IPR001663">
    <property type="entry name" value="Rng_hydr_dOase-A"/>
</dbReference>
<dbReference type="Pfam" id="PF00355">
    <property type="entry name" value="Rieske"/>
    <property type="match status" value="1"/>
</dbReference>
<evidence type="ECO:0000313" key="9">
    <source>
        <dbReference type="Proteomes" id="UP001324427"/>
    </source>
</evidence>
<dbReference type="SUPFAM" id="SSF50022">
    <property type="entry name" value="ISP domain"/>
    <property type="match status" value="1"/>
</dbReference>
<gene>
    <name evidence="8" type="ORF">LTR36_004149</name>
</gene>
<evidence type="ECO:0000256" key="6">
    <source>
        <dbReference type="SAM" id="Phobius"/>
    </source>
</evidence>
<proteinExistence type="predicted"/>
<dbReference type="GO" id="GO:0016491">
    <property type="term" value="F:oxidoreductase activity"/>
    <property type="evidence" value="ECO:0007669"/>
    <property type="project" value="UniProtKB-KW"/>
</dbReference>
<feature type="transmembrane region" description="Helical" evidence="6">
    <location>
        <begin position="16"/>
        <end position="36"/>
    </location>
</feature>
<dbReference type="PROSITE" id="PS00570">
    <property type="entry name" value="RING_HYDROXYL_ALPHA"/>
    <property type="match status" value="1"/>
</dbReference>
<keyword evidence="9" id="KW-1185">Reference proteome</keyword>
<evidence type="ECO:0000256" key="2">
    <source>
        <dbReference type="ARBA" id="ARBA00022723"/>
    </source>
</evidence>